<feature type="transmembrane region" description="Helical" evidence="1">
    <location>
        <begin position="83"/>
        <end position="102"/>
    </location>
</feature>
<name>A0ABX3PGJ0_9HYPH</name>
<keyword evidence="1" id="KW-1133">Transmembrane helix</keyword>
<dbReference type="Proteomes" id="UP000192652">
    <property type="component" value="Unassembled WGS sequence"/>
</dbReference>
<keyword evidence="3" id="KW-1185">Reference proteome</keyword>
<organism evidence="2 3">
    <name type="scientific">Xaviernesmea rhizosphaerae</name>
    <dbReference type="NCBI Taxonomy" id="1672749"/>
    <lineage>
        <taxon>Bacteria</taxon>
        <taxon>Pseudomonadati</taxon>
        <taxon>Pseudomonadota</taxon>
        <taxon>Alphaproteobacteria</taxon>
        <taxon>Hyphomicrobiales</taxon>
        <taxon>Rhizobiaceae</taxon>
        <taxon>Rhizobium/Agrobacterium group</taxon>
        <taxon>Xaviernesmea</taxon>
    </lineage>
</organism>
<dbReference type="RefSeq" id="WP_081175176.1">
    <property type="nucleotide sequence ID" value="NZ_MSPX01000004.1"/>
</dbReference>
<gene>
    <name evidence="2" type="ORF">BTR14_07535</name>
</gene>
<keyword evidence="1" id="KW-0472">Membrane</keyword>
<dbReference type="EMBL" id="MSPX01000004">
    <property type="protein sequence ID" value="OQP87256.1"/>
    <property type="molecule type" value="Genomic_DNA"/>
</dbReference>
<evidence type="ECO:0000313" key="3">
    <source>
        <dbReference type="Proteomes" id="UP000192652"/>
    </source>
</evidence>
<evidence type="ECO:0000256" key="1">
    <source>
        <dbReference type="SAM" id="Phobius"/>
    </source>
</evidence>
<keyword evidence="1" id="KW-0812">Transmembrane</keyword>
<proteinExistence type="predicted"/>
<protein>
    <submittedName>
        <fullName evidence="2">Uncharacterized protein</fullName>
    </submittedName>
</protein>
<evidence type="ECO:0000313" key="2">
    <source>
        <dbReference type="EMBL" id="OQP87256.1"/>
    </source>
</evidence>
<reference evidence="2 3" key="1">
    <citation type="journal article" date="2017" name="Antonie Van Leeuwenhoek">
        <title>Rhizobium rhizosphaerae sp. nov., a novel species isolated from rice rhizosphere.</title>
        <authorList>
            <person name="Zhao J.J."/>
            <person name="Zhang J."/>
            <person name="Zhang R.J."/>
            <person name="Zhang C.W."/>
            <person name="Yin H.Q."/>
            <person name="Zhang X.X."/>
        </authorList>
    </citation>
    <scope>NUCLEOTIDE SEQUENCE [LARGE SCALE GENOMIC DNA]</scope>
    <source>
        <strain evidence="2 3">RD15</strain>
    </source>
</reference>
<feature type="transmembrane region" description="Helical" evidence="1">
    <location>
        <begin position="55"/>
        <end position="76"/>
    </location>
</feature>
<sequence>MALRRAEPAQSGNLRRFLLFFASSPPVSVRSEAEMAPAAGMIAVPTKGLRQFFPFVFSHLPCYVIFLSLPVLTFGIGWPYKALIERGAAALLALVPLALSFLD</sequence>
<accession>A0ABX3PGJ0</accession>
<comment type="caution">
    <text evidence="2">The sequence shown here is derived from an EMBL/GenBank/DDBJ whole genome shotgun (WGS) entry which is preliminary data.</text>
</comment>